<keyword evidence="2" id="KW-0472">Membrane</keyword>
<feature type="transmembrane region" description="Helical" evidence="2">
    <location>
        <begin position="133"/>
        <end position="155"/>
    </location>
</feature>
<keyword evidence="4" id="KW-1185">Reference proteome</keyword>
<feature type="transmembrane region" description="Helical" evidence="2">
    <location>
        <begin position="21"/>
        <end position="39"/>
    </location>
</feature>
<reference evidence="3 4" key="1">
    <citation type="submission" date="2020-08" db="EMBL/GenBank/DDBJ databases">
        <title>A Genomic Blueprint of the Chicken Gut Microbiome.</title>
        <authorList>
            <person name="Gilroy R."/>
            <person name="Ravi A."/>
            <person name="Getino M."/>
            <person name="Pursley I."/>
            <person name="Horton D.L."/>
            <person name="Alikhan N.-F."/>
            <person name="Baker D."/>
            <person name="Gharbi K."/>
            <person name="Hall N."/>
            <person name="Watson M."/>
            <person name="Adriaenssens E.M."/>
            <person name="Foster-Nyarko E."/>
            <person name="Jarju S."/>
            <person name="Secka A."/>
            <person name="Antonio M."/>
            <person name="Oren A."/>
            <person name="Chaudhuri R."/>
            <person name="La Ragione R.M."/>
            <person name="Hildebrand F."/>
            <person name="Pallen M.J."/>
        </authorList>
    </citation>
    <scope>NUCLEOTIDE SEQUENCE [LARGE SCALE GENOMIC DNA]</scope>
    <source>
        <strain evidence="3 4">Sa2CUA1</strain>
    </source>
</reference>
<feature type="transmembrane region" description="Helical" evidence="2">
    <location>
        <begin position="59"/>
        <end position="79"/>
    </location>
</feature>
<sequence>MQGHRQGRGQGQAKEEYADKSAGMWLMWAAGVGAVYSLFLELSGNAGFNPPWDPLDLTWFPLWPFNRVLVPAGLLLAAYAMTARVETKLDIRRQRGALAILFFLSLLLPLGGVFAVTYGISLLALSVRTRDTLTAVTGAMALVASVAVPALSASVPPADTADFFSRLLTDLASPCVLGLMAAALFIAASRTNPGPWPAAGGQQDTVGQQAGPERLRG</sequence>
<evidence type="ECO:0000256" key="2">
    <source>
        <dbReference type="SAM" id="Phobius"/>
    </source>
</evidence>
<feature type="transmembrane region" description="Helical" evidence="2">
    <location>
        <begin position="167"/>
        <end position="188"/>
    </location>
</feature>
<evidence type="ECO:0000313" key="3">
    <source>
        <dbReference type="EMBL" id="MBD7993884.1"/>
    </source>
</evidence>
<organism evidence="3 4">
    <name type="scientific">Arthrobacter gallicola</name>
    <dbReference type="NCBI Taxonomy" id="2762225"/>
    <lineage>
        <taxon>Bacteria</taxon>
        <taxon>Bacillati</taxon>
        <taxon>Actinomycetota</taxon>
        <taxon>Actinomycetes</taxon>
        <taxon>Micrococcales</taxon>
        <taxon>Micrococcaceae</taxon>
        <taxon>Arthrobacter</taxon>
    </lineage>
</organism>
<evidence type="ECO:0000313" key="4">
    <source>
        <dbReference type="Proteomes" id="UP000609874"/>
    </source>
</evidence>
<keyword evidence="2" id="KW-1133">Transmembrane helix</keyword>
<feature type="region of interest" description="Disordered" evidence="1">
    <location>
        <begin position="196"/>
        <end position="217"/>
    </location>
</feature>
<dbReference type="EMBL" id="JACSQD010000001">
    <property type="protein sequence ID" value="MBD7993884.1"/>
    <property type="molecule type" value="Genomic_DNA"/>
</dbReference>
<name>A0ABR8UMV2_9MICC</name>
<keyword evidence="2" id="KW-0812">Transmembrane</keyword>
<evidence type="ECO:0000256" key="1">
    <source>
        <dbReference type="SAM" id="MobiDB-lite"/>
    </source>
</evidence>
<comment type="caution">
    <text evidence="3">The sequence shown here is derived from an EMBL/GenBank/DDBJ whole genome shotgun (WGS) entry which is preliminary data.</text>
</comment>
<proteinExistence type="predicted"/>
<gene>
    <name evidence="3" type="ORF">H9639_01005</name>
</gene>
<protein>
    <submittedName>
        <fullName evidence="3">Uncharacterized protein</fullName>
    </submittedName>
</protein>
<dbReference type="Proteomes" id="UP000609874">
    <property type="component" value="Unassembled WGS sequence"/>
</dbReference>
<accession>A0ABR8UMV2</accession>
<feature type="transmembrane region" description="Helical" evidence="2">
    <location>
        <begin position="100"/>
        <end position="127"/>
    </location>
</feature>